<comment type="similarity">
    <text evidence="1">Belongs to the isocitrate and isopropylmalate dehydrogenases family.</text>
</comment>
<evidence type="ECO:0000313" key="5">
    <source>
        <dbReference type="Proteomes" id="UP000023152"/>
    </source>
</evidence>
<dbReference type="Proteomes" id="UP000023152">
    <property type="component" value="Unassembled WGS sequence"/>
</dbReference>
<dbReference type="InterPro" id="IPR019818">
    <property type="entry name" value="IsoCit/isopropylmalate_DH_CS"/>
</dbReference>
<dbReference type="AlphaFoldDB" id="X6NQ74"/>
<dbReference type="GO" id="GO:0000287">
    <property type="term" value="F:magnesium ion binding"/>
    <property type="evidence" value="ECO:0007669"/>
    <property type="project" value="InterPro"/>
</dbReference>
<keyword evidence="5" id="KW-1185">Reference proteome</keyword>
<dbReference type="GO" id="GO:0051287">
    <property type="term" value="F:NAD binding"/>
    <property type="evidence" value="ECO:0007669"/>
    <property type="project" value="InterPro"/>
</dbReference>
<dbReference type="GO" id="GO:0006102">
    <property type="term" value="P:isocitrate metabolic process"/>
    <property type="evidence" value="ECO:0007669"/>
    <property type="project" value="TreeGrafter"/>
</dbReference>
<dbReference type="OMA" id="DSFVMGE"/>
<keyword evidence="2" id="KW-0560">Oxidoreductase</keyword>
<protein>
    <recommendedName>
        <fullName evidence="3">Isopropylmalate dehydrogenase-like domain-containing protein</fullName>
    </recommendedName>
</protein>
<dbReference type="GO" id="GO:0004449">
    <property type="term" value="F:isocitrate dehydrogenase (NAD+) activity"/>
    <property type="evidence" value="ECO:0007669"/>
    <property type="project" value="TreeGrafter"/>
</dbReference>
<dbReference type="EMBL" id="ASPP01006684">
    <property type="protein sequence ID" value="ETO28425.1"/>
    <property type="molecule type" value="Genomic_DNA"/>
</dbReference>
<evidence type="ECO:0000259" key="3">
    <source>
        <dbReference type="SMART" id="SM01329"/>
    </source>
</evidence>
<comment type="caution">
    <text evidence="4">The sequence shown here is derived from an EMBL/GenBank/DDBJ whole genome shotgun (WGS) entry which is preliminary data.</text>
</comment>
<dbReference type="GO" id="GO:0006099">
    <property type="term" value="P:tricarboxylic acid cycle"/>
    <property type="evidence" value="ECO:0007669"/>
    <property type="project" value="TreeGrafter"/>
</dbReference>
<gene>
    <name evidence="4" type="ORF">RFI_08709</name>
</gene>
<reference evidence="4 5" key="1">
    <citation type="journal article" date="2013" name="Curr. Biol.">
        <title>The Genome of the Foraminiferan Reticulomyxa filosa.</title>
        <authorList>
            <person name="Glockner G."/>
            <person name="Hulsmann N."/>
            <person name="Schleicher M."/>
            <person name="Noegel A.A."/>
            <person name="Eichinger L."/>
            <person name="Gallinger C."/>
            <person name="Pawlowski J."/>
            <person name="Sierra R."/>
            <person name="Euteneuer U."/>
            <person name="Pillet L."/>
            <person name="Moustafa A."/>
            <person name="Platzer M."/>
            <person name="Groth M."/>
            <person name="Szafranski K."/>
            <person name="Schliwa M."/>
        </authorList>
    </citation>
    <scope>NUCLEOTIDE SEQUENCE [LARGE SCALE GENOMIC DNA]</scope>
</reference>
<proteinExistence type="inferred from homology"/>
<dbReference type="PANTHER" id="PTHR11835">
    <property type="entry name" value="DECARBOXYLATING DEHYDROGENASES-ISOCITRATE, ISOPROPYLMALATE, TARTRATE"/>
    <property type="match status" value="1"/>
</dbReference>
<dbReference type="InterPro" id="IPR024084">
    <property type="entry name" value="IsoPropMal-DH-like_dom"/>
</dbReference>
<name>X6NQ74_RETFI</name>
<dbReference type="PROSITE" id="PS00470">
    <property type="entry name" value="IDH_IMDH"/>
    <property type="match status" value="1"/>
</dbReference>
<dbReference type="SUPFAM" id="SSF53659">
    <property type="entry name" value="Isocitrate/Isopropylmalate dehydrogenase-like"/>
    <property type="match status" value="1"/>
</dbReference>
<accession>X6NQ74</accession>
<dbReference type="SMART" id="SM01329">
    <property type="entry name" value="Iso_dh"/>
    <property type="match status" value="1"/>
</dbReference>
<evidence type="ECO:0000256" key="1">
    <source>
        <dbReference type="ARBA" id="ARBA00007769"/>
    </source>
</evidence>
<dbReference type="PANTHER" id="PTHR11835:SF34">
    <property type="entry name" value="ISOCITRATE DEHYDROGENASE [NAD] SUBUNIT ALPHA, MITOCHONDRIAL"/>
    <property type="match status" value="1"/>
</dbReference>
<evidence type="ECO:0000256" key="2">
    <source>
        <dbReference type="ARBA" id="ARBA00023002"/>
    </source>
</evidence>
<dbReference type="OrthoDB" id="10261637at2759"/>
<evidence type="ECO:0000313" key="4">
    <source>
        <dbReference type="EMBL" id="ETO28425.1"/>
    </source>
</evidence>
<dbReference type="Gene3D" id="3.40.718.10">
    <property type="entry name" value="Isopropylmalate Dehydrogenase"/>
    <property type="match status" value="1"/>
</dbReference>
<dbReference type="Pfam" id="PF00180">
    <property type="entry name" value="Iso_dh"/>
    <property type="match status" value="1"/>
</dbReference>
<feature type="domain" description="Isopropylmalate dehydrogenase-like" evidence="3">
    <location>
        <begin position="30"/>
        <end position="441"/>
    </location>
</feature>
<sequence length="452" mass="51518">MFQKLNKKFSIIPAKLVYNGSRYTHTKTHRVLCLAGDGVGPELVESSKQVVDCLVNHSKSALRIEFEDMPFGYSLYQSKGYAISPQHIEAFKELKIIFKGPVTIPPGDTSFYIDNLNKNYKYTSPNQALRKIFDLYANVRPAISCPIGTDAQVPFQNVNIITIRENTEDLYSGEEVCKKKKTSFFFFPPSKKKKKLRQSTNFPFFFFLKKKKKHVYDNGDRVEAIKRITRKCSERIAKFAFHYARTHHRQKVTAVHKANVNKKSDGLFLECHRACGNEPLNRKSIVYTEQLADSLLYKLMTKHSDFDVLSCPNLYGDLVSDLLGGMIGSLGLMPAAQFHAEWQTDVSLSSKDDATTHSESDQPCYRYALFEPTHGSAPDIAQQNKVNPISQWRSVVLLLEYLGDFRLSHVLETCIQQMLKDGFVTPDLKGRFSTTDMTKHILTLIDQKLSQL</sequence>
<dbReference type="GO" id="GO:0005739">
    <property type="term" value="C:mitochondrion"/>
    <property type="evidence" value="ECO:0007669"/>
    <property type="project" value="TreeGrafter"/>
</dbReference>
<organism evidence="4 5">
    <name type="scientific">Reticulomyxa filosa</name>
    <dbReference type="NCBI Taxonomy" id="46433"/>
    <lineage>
        <taxon>Eukaryota</taxon>
        <taxon>Sar</taxon>
        <taxon>Rhizaria</taxon>
        <taxon>Retaria</taxon>
        <taxon>Foraminifera</taxon>
        <taxon>Monothalamids</taxon>
        <taxon>Reticulomyxidae</taxon>
        <taxon>Reticulomyxa</taxon>
    </lineage>
</organism>